<dbReference type="SUPFAM" id="SSF51419">
    <property type="entry name" value="PLP-binding barrel"/>
    <property type="match status" value="1"/>
</dbReference>
<feature type="modified residue" description="N6-(pyridoxal phosphate)lysine" evidence="6">
    <location>
        <position position="59"/>
    </location>
</feature>
<dbReference type="InterPro" id="IPR022657">
    <property type="entry name" value="De-COase2_CS"/>
</dbReference>
<reference evidence="9 10" key="1">
    <citation type="journal article" date="2015" name="Nature">
        <title>rRNA introns, odd ribosomes, and small enigmatic genomes across a large radiation of phyla.</title>
        <authorList>
            <person name="Brown C.T."/>
            <person name="Hug L.A."/>
            <person name="Thomas B.C."/>
            <person name="Sharon I."/>
            <person name="Castelle C.J."/>
            <person name="Singh A."/>
            <person name="Wilkins M.J."/>
            <person name="Williams K.H."/>
            <person name="Banfield J.F."/>
        </authorList>
    </citation>
    <scope>NUCLEOTIDE SEQUENCE [LARGE SCALE GENOMIC DNA]</scope>
</reference>
<feature type="active site" description="Proton donor" evidence="6">
    <location>
        <position position="344"/>
    </location>
</feature>
<dbReference type="PROSITE" id="PS00879">
    <property type="entry name" value="ODR_DC_2_2"/>
    <property type="match status" value="1"/>
</dbReference>
<dbReference type="InterPro" id="IPR009006">
    <property type="entry name" value="Ala_racemase/Decarboxylase_C"/>
</dbReference>
<dbReference type="Gene3D" id="2.40.37.10">
    <property type="entry name" value="Lyase, Ornithine Decarboxylase, Chain A, domain 1"/>
    <property type="match status" value="1"/>
</dbReference>
<dbReference type="AlphaFoldDB" id="A0A0G1MI03"/>
<evidence type="ECO:0000256" key="5">
    <source>
        <dbReference type="NCBIfam" id="TIGR01048"/>
    </source>
</evidence>
<feature type="domain" description="Orn/DAP/Arg decarboxylase 2 N-terminal" evidence="8">
    <location>
        <begin position="33"/>
        <end position="284"/>
    </location>
</feature>
<dbReference type="InterPro" id="IPR000183">
    <property type="entry name" value="Orn/DAP/Arg_de-COase"/>
</dbReference>
<evidence type="ECO:0000256" key="3">
    <source>
        <dbReference type="ARBA" id="ARBA00022898"/>
    </source>
</evidence>
<dbReference type="EMBL" id="LCKX01000003">
    <property type="protein sequence ID" value="KKU08011.1"/>
    <property type="molecule type" value="Genomic_DNA"/>
</dbReference>
<dbReference type="EC" id="4.1.1.20" evidence="5 7"/>
<dbReference type="PATRIC" id="fig|1619041.3.peg.128"/>
<keyword evidence="3 6" id="KW-0663">Pyridoxal phosphate</keyword>
<dbReference type="InterPro" id="IPR022653">
    <property type="entry name" value="De-COase2_pyr-phos_BS"/>
</dbReference>
<dbReference type="PANTHER" id="PTHR43727">
    <property type="entry name" value="DIAMINOPIMELATE DECARBOXYLASE"/>
    <property type="match status" value="1"/>
</dbReference>
<keyword evidence="7" id="KW-0028">Amino-acid biosynthesis</keyword>
<dbReference type="PRINTS" id="PR01181">
    <property type="entry name" value="DAPDCRBXLASE"/>
</dbReference>
<dbReference type="InterPro" id="IPR022644">
    <property type="entry name" value="De-COase2_N"/>
</dbReference>
<dbReference type="UniPathway" id="UPA00034">
    <property type="reaction ID" value="UER00027"/>
</dbReference>
<comment type="cofactor">
    <cofactor evidence="1 6 7">
        <name>pyridoxal 5'-phosphate</name>
        <dbReference type="ChEBI" id="CHEBI:597326"/>
    </cofactor>
</comment>
<evidence type="ECO:0000313" key="9">
    <source>
        <dbReference type="EMBL" id="KKU08011.1"/>
    </source>
</evidence>
<dbReference type="Pfam" id="PF02784">
    <property type="entry name" value="Orn_Arg_deC_N"/>
    <property type="match status" value="1"/>
</dbReference>
<dbReference type="CDD" id="cd06828">
    <property type="entry name" value="PLPDE_III_DapDC"/>
    <property type="match status" value="1"/>
</dbReference>
<dbReference type="PANTHER" id="PTHR43727:SF2">
    <property type="entry name" value="GROUP IV DECARBOXYLASE"/>
    <property type="match status" value="1"/>
</dbReference>
<dbReference type="Proteomes" id="UP000033999">
    <property type="component" value="Unassembled WGS sequence"/>
</dbReference>
<dbReference type="GO" id="GO:0009089">
    <property type="term" value="P:lysine biosynthetic process via diaminopimelate"/>
    <property type="evidence" value="ECO:0007669"/>
    <property type="project" value="UniProtKB-UniRule"/>
</dbReference>
<keyword evidence="2 7" id="KW-0210">Decarboxylase</keyword>
<sequence>MYVNRRVIFYPHEAVLEAARRFPTPFFLYSEARLRENCRNFRKAFSTYFPDFKPLFAVKANANPDLLRIVQDEGFGFDCSSTAELFLAHLFDVEGMYTGNYVRREEFEYAIQNTRLILNLDDISALETVRDIGMPEALSLRINPGAHQSTSKLLVKQWSMSGVDAKYGIPFERASDAYSLAQSMGVKHFGIHMMTGSNVLDEDYFYFTTKKLLTIVAEIKQNTGVVIEFLNIGGGFGVPYRPCEHSINLNAVARNVHKAFKEVCARYELQPPRLYAEPGRYISADTGWLVGRVTSTKEGYKKFVGIDASSNDMPRPSIYDAYHHISIMNNARTRERVSVVGSICENNDQFARDRLLPSCASGDIVVIHNCGGHAYAMGHNYNNKLRHAEYLIRDSGKIDEIRKAETIEDLFRGTNLTGY</sequence>
<evidence type="ECO:0000256" key="2">
    <source>
        <dbReference type="ARBA" id="ARBA00022793"/>
    </source>
</evidence>
<keyword evidence="7" id="KW-0457">Lysine biosynthesis</keyword>
<dbReference type="PRINTS" id="PR01179">
    <property type="entry name" value="ODADCRBXLASE"/>
</dbReference>
<evidence type="ECO:0000256" key="4">
    <source>
        <dbReference type="ARBA" id="ARBA00023239"/>
    </source>
</evidence>
<evidence type="ECO:0000313" key="10">
    <source>
        <dbReference type="Proteomes" id="UP000033999"/>
    </source>
</evidence>
<dbReference type="InterPro" id="IPR002986">
    <property type="entry name" value="DAP_deCOOHase_LysA"/>
</dbReference>
<gene>
    <name evidence="9" type="ORF">UX10_C0003G0021</name>
</gene>
<dbReference type="PROSITE" id="PS00878">
    <property type="entry name" value="ODR_DC_2_1"/>
    <property type="match status" value="1"/>
</dbReference>
<dbReference type="GO" id="GO:0008836">
    <property type="term" value="F:diaminopimelate decarboxylase activity"/>
    <property type="evidence" value="ECO:0007669"/>
    <property type="project" value="UniProtKB-UniRule"/>
</dbReference>
<accession>A0A0G1MI03</accession>
<organism evidence="9 10">
    <name type="scientific">Candidatus Magasanikbacteria bacterium GW2011_GWA2_45_39</name>
    <dbReference type="NCBI Taxonomy" id="1619041"/>
    <lineage>
        <taxon>Bacteria</taxon>
        <taxon>Candidatus Magasanikiibacteriota</taxon>
    </lineage>
</organism>
<comment type="catalytic activity">
    <reaction evidence="7">
        <text>meso-2,6-diaminopimelate + H(+) = L-lysine + CO2</text>
        <dbReference type="Rhea" id="RHEA:15101"/>
        <dbReference type="ChEBI" id="CHEBI:15378"/>
        <dbReference type="ChEBI" id="CHEBI:16526"/>
        <dbReference type="ChEBI" id="CHEBI:32551"/>
        <dbReference type="ChEBI" id="CHEBI:57791"/>
        <dbReference type="EC" id="4.1.1.20"/>
    </reaction>
</comment>
<keyword evidence="4 7" id="KW-0456">Lyase</keyword>
<evidence type="ECO:0000256" key="1">
    <source>
        <dbReference type="ARBA" id="ARBA00001933"/>
    </source>
</evidence>
<evidence type="ECO:0000259" key="8">
    <source>
        <dbReference type="Pfam" id="PF02784"/>
    </source>
</evidence>
<comment type="pathway">
    <text evidence="7">Amino-acid biosynthesis; L-lysine biosynthesis via DAP pathway; L-lysine from DL-2,6-diaminopimelate: step 1/1.</text>
</comment>
<dbReference type="SUPFAM" id="SSF50621">
    <property type="entry name" value="Alanine racemase C-terminal domain-like"/>
    <property type="match status" value="1"/>
</dbReference>
<name>A0A0G1MI03_9BACT</name>
<dbReference type="FunFam" id="3.20.20.10:FF:000003">
    <property type="entry name" value="Diaminopimelate decarboxylase"/>
    <property type="match status" value="1"/>
</dbReference>
<proteinExistence type="predicted"/>
<evidence type="ECO:0000256" key="7">
    <source>
        <dbReference type="RuleBase" id="RU003738"/>
    </source>
</evidence>
<evidence type="ECO:0000256" key="6">
    <source>
        <dbReference type="PIRSR" id="PIRSR600183-50"/>
    </source>
</evidence>
<dbReference type="NCBIfam" id="TIGR01048">
    <property type="entry name" value="lysA"/>
    <property type="match status" value="1"/>
</dbReference>
<dbReference type="Gene3D" id="3.20.20.10">
    <property type="entry name" value="Alanine racemase"/>
    <property type="match status" value="1"/>
</dbReference>
<protein>
    <recommendedName>
        <fullName evidence="5 7">Diaminopimelate decarboxylase</fullName>
        <ecNumber evidence="5 7">4.1.1.20</ecNumber>
    </recommendedName>
</protein>
<dbReference type="InterPro" id="IPR029066">
    <property type="entry name" value="PLP-binding_barrel"/>
</dbReference>
<comment type="caution">
    <text evidence="9">The sequence shown here is derived from an EMBL/GenBank/DDBJ whole genome shotgun (WGS) entry which is preliminary data.</text>
</comment>